<dbReference type="PANTHER" id="PTHR12103:SF12">
    <property type="entry name" value="FI20020P1"/>
    <property type="match status" value="1"/>
</dbReference>
<keyword evidence="2" id="KW-0479">Metal-binding</keyword>
<dbReference type="EMBL" id="BEYU01000039">
    <property type="protein sequence ID" value="GBG28133.1"/>
    <property type="molecule type" value="Genomic_DNA"/>
</dbReference>
<accession>A0A2R5GHK9</accession>
<evidence type="ECO:0000256" key="4">
    <source>
        <dbReference type="ARBA" id="ARBA00022842"/>
    </source>
</evidence>
<dbReference type="GO" id="GO:0046872">
    <property type="term" value="F:metal ion binding"/>
    <property type="evidence" value="ECO:0007669"/>
    <property type="project" value="UniProtKB-KW"/>
</dbReference>
<dbReference type="InterPro" id="IPR023214">
    <property type="entry name" value="HAD_sf"/>
</dbReference>
<dbReference type="InterPro" id="IPR008380">
    <property type="entry name" value="HAD-SF_hydro_IG_5-nucl"/>
</dbReference>
<dbReference type="OrthoDB" id="409330at2759"/>
<evidence type="ECO:0000256" key="5">
    <source>
        <dbReference type="SAM" id="MobiDB-lite"/>
    </source>
</evidence>
<evidence type="ECO:0000256" key="3">
    <source>
        <dbReference type="ARBA" id="ARBA00022801"/>
    </source>
</evidence>
<protein>
    <submittedName>
        <fullName evidence="6">5'-nucleotidase domain-containing protein 2</fullName>
    </submittedName>
</protein>
<keyword evidence="4" id="KW-0460">Magnesium</keyword>
<evidence type="ECO:0000313" key="6">
    <source>
        <dbReference type="EMBL" id="GBG28133.1"/>
    </source>
</evidence>
<dbReference type="PANTHER" id="PTHR12103">
    <property type="entry name" value="5'-NUCLEOTIDASE DOMAIN-CONTAINING"/>
    <property type="match status" value="1"/>
</dbReference>
<name>A0A2R5GHK9_9STRA</name>
<dbReference type="Gene3D" id="3.40.50.1000">
    <property type="entry name" value="HAD superfamily/HAD-like"/>
    <property type="match status" value="1"/>
</dbReference>
<comment type="caution">
    <text evidence="6">The sequence shown here is derived from an EMBL/GenBank/DDBJ whole genome shotgun (WGS) entry which is preliminary data.</text>
</comment>
<keyword evidence="7" id="KW-1185">Reference proteome</keyword>
<evidence type="ECO:0000256" key="2">
    <source>
        <dbReference type="ARBA" id="ARBA00022723"/>
    </source>
</evidence>
<dbReference type="InterPro" id="IPR036412">
    <property type="entry name" value="HAD-like_sf"/>
</dbReference>
<proteinExistence type="inferred from homology"/>
<comment type="similarity">
    <text evidence="1">Belongs to the 5'(3')-deoxyribonucleotidase family.</text>
</comment>
<evidence type="ECO:0000313" key="7">
    <source>
        <dbReference type="Proteomes" id="UP000241890"/>
    </source>
</evidence>
<organism evidence="6 7">
    <name type="scientific">Hondaea fermentalgiana</name>
    <dbReference type="NCBI Taxonomy" id="2315210"/>
    <lineage>
        <taxon>Eukaryota</taxon>
        <taxon>Sar</taxon>
        <taxon>Stramenopiles</taxon>
        <taxon>Bigyra</taxon>
        <taxon>Labyrinthulomycetes</taxon>
        <taxon>Thraustochytrida</taxon>
        <taxon>Thraustochytriidae</taxon>
        <taxon>Hondaea</taxon>
    </lineage>
</organism>
<dbReference type="NCBIfam" id="TIGR02244">
    <property type="entry name" value="HAD-IG-Ncltidse"/>
    <property type="match status" value="1"/>
</dbReference>
<sequence length="565" mass="65130">MTLTSGLWRRLVRSGVQSASAGGGVTAETLMNMYSGLKDADFRRALDASGPPRQPGEPSSMYDESFSPREIFANSEIHMDEIQAIGFDYDFTLVSYKNALQELIFSKARDHLVKHKRYPEELRDHLEYDSSFAIRGLTFDTERGLLYKMDPSFRVDLTCVFRGRQRLDKAGALEALGGRLHMRRSAKTDSLRGIFDLFSLAEACLLSDVTDYFFNKNIEFSPAAVFQDVSSSISYVHRSGLMHRHVMEDMDTYLKPTPKLRTLLEELQGSGVQTFVLSNSNFDYVDAGMRFLCGDDWMQLFHVVACEAEKPAFYTSSNPFRQIDLDSTSSNDPLNRRRTNWSAVNKLEPGKAYCKGNVDDLMRMTQWEGSRVLYIGDHLFADLRTPARFHGWWTGAIIRELEHEIQVERSPEYEVLSLKMQLTEELMRRIQWSPPHDESTTSVSHYLDILDRERIALRQSMNDLVNPNFGSVFVSASHSPSLFSSFMTRYVDVYTSRLENLLDYGIPDYRFYPRKKRTLPHDPNFRSEAITRVLETALRRSVRKRDVTLRTELSFTYEDEDEKKT</sequence>
<dbReference type="InParanoid" id="A0A2R5GHK9"/>
<gene>
    <name evidence="6" type="ORF">FCC1311_043562</name>
</gene>
<dbReference type="AlphaFoldDB" id="A0A2R5GHK9"/>
<keyword evidence="3" id="KW-0378">Hydrolase</keyword>
<dbReference type="Pfam" id="PF05761">
    <property type="entry name" value="5_nucleotid"/>
    <property type="match status" value="1"/>
</dbReference>
<dbReference type="GO" id="GO:0008253">
    <property type="term" value="F:5'-nucleotidase activity"/>
    <property type="evidence" value="ECO:0007669"/>
    <property type="project" value="TreeGrafter"/>
</dbReference>
<feature type="region of interest" description="Disordered" evidence="5">
    <location>
        <begin position="45"/>
        <end position="64"/>
    </location>
</feature>
<evidence type="ECO:0000256" key="1">
    <source>
        <dbReference type="ARBA" id="ARBA00009589"/>
    </source>
</evidence>
<reference evidence="6 7" key="1">
    <citation type="submission" date="2017-12" db="EMBL/GenBank/DDBJ databases">
        <title>Sequencing, de novo assembly and annotation of complete genome of a new Thraustochytrid species, strain FCC1311.</title>
        <authorList>
            <person name="Sedici K."/>
            <person name="Godart F."/>
            <person name="Aiese Cigliano R."/>
            <person name="Sanseverino W."/>
            <person name="Barakat M."/>
            <person name="Ortet P."/>
            <person name="Marechal E."/>
            <person name="Cagnac O."/>
            <person name="Amato A."/>
        </authorList>
    </citation>
    <scope>NUCLEOTIDE SEQUENCE [LARGE SCALE GENOMIC DNA]</scope>
</reference>
<dbReference type="Proteomes" id="UP000241890">
    <property type="component" value="Unassembled WGS sequence"/>
</dbReference>
<dbReference type="SUPFAM" id="SSF56784">
    <property type="entry name" value="HAD-like"/>
    <property type="match status" value="1"/>
</dbReference>